<name>A0ACB8TCD0_9AGAM</name>
<keyword evidence="2" id="KW-1185">Reference proteome</keyword>
<reference evidence="1" key="1">
    <citation type="submission" date="2021-03" db="EMBL/GenBank/DDBJ databases">
        <authorList>
            <consortium name="DOE Joint Genome Institute"/>
            <person name="Ahrendt S."/>
            <person name="Looney B.P."/>
            <person name="Miyauchi S."/>
            <person name="Morin E."/>
            <person name="Drula E."/>
            <person name="Courty P.E."/>
            <person name="Chicoki N."/>
            <person name="Fauchery L."/>
            <person name="Kohler A."/>
            <person name="Kuo A."/>
            <person name="Labutti K."/>
            <person name="Pangilinan J."/>
            <person name="Lipzen A."/>
            <person name="Riley R."/>
            <person name="Andreopoulos W."/>
            <person name="He G."/>
            <person name="Johnson J."/>
            <person name="Barry K.W."/>
            <person name="Grigoriev I.V."/>
            <person name="Nagy L."/>
            <person name="Hibbett D."/>
            <person name="Henrissat B."/>
            <person name="Matheny P.B."/>
            <person name="Labbe J."/>
            <person name="Martin F."/>
        </authorList>
    </citation>
    <scope>NUCLEOTIDE SEQUENCE</scope>
    <source>
        <strain evidence="1">HHB10654</strain>
    </source>
</reference>
<organism evidence="1 2">
    <name type="scientific">Artomyces pyxidatus</name>
    <dbReference type="NCBI Taxonomy" id="48021"/>
    <lineage>
        <taxon>Eukaryota</taxon>
        <taxon>Fungi</taxon>
        <taxon>Dikarya</taxon>
        <taxon>Basidiomycota</taxon>
        <taxon>Agaricomycotina</taxon>
        <taxon>Agaricomycetes</taxon>
        <taxon>Russulales</taxon>
        <taxon>Auriscalpiaceae</taxon>
        <taxon>Artomyces</taxon>
    </lineage>
</organism>
<dbReference type="EMBL" id="MU277193">
    <property type="protein sequence ID" value="KAI0066102.1"/>
    <property type="molecule type" value="Genomic_DNA"/>
</dbReference>
<gene>
    <name evidence="1" type="ORF">BV25DRAFT_1499291</name>
</gene>
<sequence>MMSRIPLATVNQTQTSQPRSSSRHNVPVGAIVGGVVGGAAFLSLLAAVLFVFRRRQKHRHSIDTKRSTVPSNGTMVQLPEHLTPFGRQDWAEFRPGRVTAVPRAGPDSNHPAQPRGGQEWADHVMDIAPSLARSNTEADSSTDVNTPTSLEPLLQPPSAKVLARLREMNSSAGEVASRTVHAMPAPSQVASDPVTPDVIHAPEAIPVAAPVGAHDVDAGVAQIDAEQLRTEIMENVRREMQQTLAERFEAPPMYVDTRNAASPPAL</sequence>
<proteinExistence type="predicted"/>
<comment type="caution">
    <text evidence="1">The sequence shown here is derived from an EMBL/GenBank/DDBJ whole genome shotgun (WGS) entry which is preliminary data.</text>
</comment>
<evidence type="ECO:0000313" key="2">
    <source>
        <dbReference type="Proteomes" id="UP000814140"/>
    </source>
</evidence>
<evidence type="ECO:0000313" key="1">
    <source>
        <dbReference type="EMBL" id="KAI0066102.1"/>
    </source>
</evidence>
<protein>
    <submittedName>
        <fullName evidence="1">Uncharacterized protein</fullName>
    </submittedName>
</protein>
<dbReference type="Proteomes" id="UP000814140">
    <property type="component" value="Unassembled WGS sequence"/>
</dbReference>
<accession>A0ACB8TCD0</accession>
<reference evidence="1" key="2">
    <citation type="journal article" date="2022" name="New Phytol.">
        <title>Evolutionary transition to the ectomycorrhizal habit in the genomes of a hyperdiverse lineage of mushroom-forming fungi.</title>
        <authorList>
            <person name="Looney B."/>
            <person name="Miyauchi S."/>
            <person name="Morin E."/>
            <person name="Drula E."/>
            <person name="Courty P.E."/>
            <person name="Kohler A."/>
            <person name="Kuo A."/>
            <person name="LaButti K."/>
            <person name="Pangilinan J."/>
            <person name="Lipzen A."/>
            <person name="Riley R."/>
            <person name="Andreopoulos W."/>
            <person name="He G."/>
            <person name="Johnson J."/>
            <person name="Nolan M."/>
            <person name="Tritt A."/>
            <person name="Barry K.W."/>
            <person name="Grigoriev I.V."/>
            <person name="Nagy L.G."/>
            <person name="Hibbett D."/>
            <person name="Henrissat B."/>
            <person name="Matheny P.B."/>
            <person name="Labbe J."/>
            <person name="Martin F.M."/>
        </authorList>
    </citation>
    <scope>NUCLEOTIDE SEQUENCE</scope>
    <source>
        <strain evidence="1">HHB10654</strain>
    </source>
</reference>